<evidence type="ECO:0000259" key="3">
    <source>
        <dbReference type="Pfam" id="PF01370"/>
    </source>
</evidence>
<evidence type="ECO:0000313" key="5">
    <source>
        <dbReference type="Proteomes" id="UP001185659"/>
    </source>
</evidence>
<keyword evidence="1" id="KW-0521">NADP</keyword>
<dbReference type="PANTHER" id="PTHR43103">
    <property type="entry name" value="NUCLEOSIDE-DIPHOSPHATE-SUGAR EPIMERASE"/>
    <property type="match status" value="1"/>
</dbReference>
<dbReference type="EMBL" id="JAWLIP010000011">
    <property type="protein sequence ID" value="MDV6228619.1"/>
    <property type="molecule type" value="Genomic_DNA"/>
</dbReference>
<dbReference type="InterPro" id="IPR036291">
    <property type="entry name" value="NAD(P)-bd_dom_sf"/>
</dbReference>
<sequence>MLHCLIIGAAGMLGDGLAKRLVKDGEIGGRKIGRLMLFDIVPAQAPHVEEISVTVEAGDISAVETAEQLVASRPDVIFHLAAIVSGEAERDFEKGYRINLDGTRNLFEAIRKANEEDGYCPRVVFTSSLAVFGSPLPDVIGDDHIITPHSSYGTQKAIGELLLADYSRRGFFDGIGIRLPTICIRPGKPNAAASSFYSGILREPLAGLPAILPVDTSMRHWFASPRAAIGFMAHAAAVSSELLAGRRNMTMPGVSATVADEIEALRAIAGDAAVALIRHEKDPAIEAILSTWPQAFEADRALKLGFEADESFEAIVRAYLEDYATDAEQA</sequence>
<feature type="domain" description="NAD-dependent epimerase/dehydratase" evidence="3">
    <location>
        <begin position="5"/>
        <end position="208"/>
    </location>
</feature>
<name>A0ABU4AQX0_9HYPH</name>
<keyword evidence="5" id="KW-1185">Reference proteome</keyword>
<reference evidence="4 5" key="1">
    <citation type="submission" date="2023-10" db="EMBL/GenBank/DDBJ databases">
        <authorList>
            <person name="Venkata Ramana C."/>
            <person name="Sasikala C."/>
            <person name="Dhurka M."/>
        </authorList>
    </citation>
    <scope>NUCLEOTIDE SEQUENCE [LARGE SCALE GENOMIC DNA]</scope>
    <source>
        <strain evidence="4 5">KCTC 32151</strain>
    </source>
</reference>
<dbReference type="Proteomes" id="UP001185659">
    <property type="component" value="Unassembled WGS sequence"/>
</dbReference>
<dbReference type="Pfam" id="PF01370">
    <property type="entry name" value="Epimerase"/>
    <property type="match status" value="1"/>
</dbReference>
<organism evidence="4 5">
    <name type="scientific">Nitratireductor aquimarinus</name>
    <dbReference type="NCBI Taxonomy" id="889300"/>
    <lineage>
        <taxon>Bacteria</taxon>
        <taxon>Pseudomonadati</taxon>
        <taxon>Pseudomonadota</taxon>
        <taxon>Alphaproteobacteria</taxon>
        <taxon>Hyphomicrobiales</taxon>
        <taxon>Phyllobacteriaceae</taxon>
        <taxon>Nitratireductor</taxon>
    </lineage>
</organism>
<dbReference type="Gene3D" id="3.90.25.10">
    <property type="entry name" value="UDP-galactose 4-epimerase, domain 1"/>
    <property type="match status" value="1"/>
</dbReference>
<gene>
    <name evidence="4" type="ORF">R2G56_20215</name>
</gene>
<evidence type="ECO:0000313" key="4">
    <source>
        <dbReference type="EMBL" id="MDV6228619.1"/>
    </source>
</evidence>
<dbReference type="NCBIfam" id="NF043036">
    <property type="entry name" value="ErythonDh"/>
    <property type="match status" value="1"/>
</dbReference>
<dbReference type="InterPro" id="IPR001509">
    <property type="entry name" value="Epimerase_deHydtase"/>
</dbReference>
<dbReference type="RefSeq" id="WP_317562408.1">
    <property type="nucleotide sequence ID" value="NZ_JAWLIP010000011.1"/>
</dbReference>
<protein>
    <submittedName>
        <fullName evidence="4">SDR family oxidoreductase</fullName>
    </submittedName>
</protein>
<dbReference type="SUPFAM" id="SSF51735">
    <property type="entry name" value="NAD(P)-binding Rossmann-fold domains"/>
    <property type="match status" value="1"/>
</dbReference>
<keyword evidence="2" id="KW-0119">Carbohydrate metabolism</keyword>
<accession>A0ABU4AQX0</accession>
<dbReference type="Gene3D" id="3.40.50.720">
    <property type="entry name" value="NAD(P)-binding Rossmann-like Domain"/>
    <property type="match status" value="1"/>
</dbReference>
<evidence type="ECO:0000256" key="2">
    <source>
        <dbReference type="ARBA" id="ARBA00023277"/>
    </source>
</evidence>
<dbReference type="PANTHER" id="PTHR43103:SF3">
    <property type="entry name" value="ADP-L-GLYCERO-D-MANNO-HEPTOSE-6-EPIMERASE"/>
    <property type="match status" value="1"/>
</dbReference>
<proteinExistence type="predicted"/>
<comment type="caution">
    <text evidence="4">The sequence shown here is derived from an EMBL/GenBank/DDBJ whole genome shotgun (WGS) entry which is preliminary data.</text>
</comment>
<dbReference type="InterPro" id="IPR050005">
    <property type="entry name" value="DenD"/>
</dbReference>
<dbReference type="CDD" id="cd05238">
    <property type="entry name" value="Gne_like_SDR_e"/>
    <property type="match status" value="1"/>
</dbReference>
<evidence type="ECO:0000256" key="1">
    <source>
        <dbReference type="ARBA" id="ARBA00022857"/>
    </source>
</evidence>